<dbReference type="AlphaFoldDB" id="A0A9X1YDX5"/>
<name>A0A9X1YDX5_9BURK</name>
<sequence>MTSRIHFLVLAVFATCGGAALAAEEPAAVSDSPETAATLYGQSVSLPRQAAACSERIADYMPRFQKFYDAWRTENAAQIAVGDRFIHDQAKKGGVDADAGMAKLADADVERLRKTSTELLARHCQLMLESLAPPAAN</sequence>
<protein>
    <recommendedName>
        <fullName evidence="4">Lysozyme inhibitor LprI N-terminal domain-containing protein</fullName>
    </recommendedName>
</protein>
<dbReference type="Proteomes" id="UP001139353">
    <property type="component" value="Unassembled WGS sequence"/>
</dbReference>
<dbReference type="RefSeq" id="WP_275680134.1">
    <property type="nucleotide sequence ID" value="NZ_JAJLJH010000001.1"/>
</dbReference>
<keyword evidence="3" id="KW-1185">Reference proteome</keyword>
<evidence type="ECO:0008006" key="4">
    <source>
        <dbReference type="Google" id="ProtNLM"/>
    </source>
</evidence>
<dbReference type="EMBL" id="JAJLJH010000001">
    <property type="protein sequence ID" value="MCK9684101.1"/>
    <property type="molecule type" value="Genomic_DNA"/>
</dbReference>
<comment type="caution">
    <text evidence="2">The sequence shown here is derived from an EMBL/GenBank/DDBJ whole genome shotgun (WGS) entry which is preliminary data.</text>
</comment>
<reference evidence="2" key="1">
    <citation type="submission" date="2021-11" db="EMBL/GenBank/DDBJ databases">
        <title>BS-T2-15 a new species belonging to the Comamonadaceae family isolated from the soil of a French oak forest.</title>
        <authorList>
            <person name="Mieszkin S."/>
            <person name="Alain K."/>
        </authorList>
    </citation>
    <scope>NUCLEOTIDE SEQUENCE</scope>
    <source>
        <strain evidence="2">BS-T2-15</strain>
    </source>
</reference>
<evidence type="ECO:0000256" key="1">
    <source>
        <dbReference type="SAM" id="SignalP"/>
    </source>
</evidence>
<evidence type="ECO:0000313" key="2">
    <source>
        <dbReference type="EMBL" id="MCK9684101.1"/>
    </source>
</evidence>
<evidence type="ECO:0000313" key="3">
    <source>
        <dbReference type="Proteomes" id="UP001139353"/>
    </source>
</evidence>
<feature type="signal peptide" evidence="1">
    <location>
        <begin position="1"/>
        <end position="22"/>
    </location>
</feature>
<feature type="chain" id="PRO_5040854640" description="Lysozyme inhibitor LprI N-terminal domain-containing protein" evidence="1">
    <location>
        <begin position="23"/>
        <end position="137"/>
    </location>
</feature>
<organism evidence="2 3">
    <name type="scientific">Scleromatobacter humisilvae</name>
    <dbReference type="NCBI Taxonomy" id="2897159"/>
    <lineage>
        <taxon>Bacteria</taxon>
        <taxon>Pseudomonadati</taxon>
        <taxon>Pseudomonadota</taxon>
        <taxon>Betaproteobacteria</taxon>
        <taxon>Burkholderiales</taxon>
        <taxon>Sphaerotilaceae</taxon>
        <taxon>Scleromatobacter</taxon>
    </lineage>
</organism>
<gene>
    <name evidence="2" type="ORF">LPC04_00085</name>
</gene>
<keyword evidence="1" id="KW-0732">Signal</keyword>
<accession>A0A9X1YDX5</accession>
<proteinExistence type="predicted"/>